<evidence type="ECO:0000313" key="1">
    <source>
        <dbReference type="EMBL" id="MBY6140901.1"/>
    </source>
</evidence>
<evidence type="ECO:0000313" key="2">
    <source>
        <dbReference type="Proteomes" id="UP000766629"/>
    </source>
</evidence>
<protein>
    <submittedName>
        <fullName evidence="1">Glycosyltransferase family 2 protein</fullName>
    </submittedName>
</protein>
<sequence length="355" mass="38772">MTGRARNGGAVGRSITKRLAGRASRAAHRARFRASLSRLHGPARRFAAPDEVVLIALVRNGAFYLDVFFEHYRRLGVSAFVFFDNGSADGTVDRIRQEPDTAVLHSALPWLDYENTFRAYAADRYGRNRWCLFADMDELFDFEGSASTGLDGLTGYLKHQGYTALQAEMLEMFPQGPLSAARGLSYGEAVRSFRYSDIGTVEAVEYASEDTGFSYFLRQNTPPPGDAQMLFGGVRGKVFGERCCLSKHPLVFNGSGVQAAVHPHASAGVRVADVEGLIRHYKFAGDSLARDLQIQAETVSAHGEDRQRSTALQAQPNLSLWSGDAIESAGIAELQRRGFLRASAAYSKFLAGGGK</sequence>
<proteinExistence type="predicted"/>
<dbReference type="Pfam" id="PF13704">
    <property type="entry name" value="Glyco_tranf_2_4"/>
    <property type="match status" value="1"/>
</dbReference>
<comment type="caution">
    <text evidence="1">The sequence shown here is derived from an EMBL/GenBank/DDBJ whole genome shotgun (WGS) entry which is preliminary data.</text>
</comment>
<name>A0ABS7NL79_9RHOB</name>
<organism evidence="1 2">
    <name type="scientific">Leisingera daeponensis</name>
    <dbReference type="NCBI Taxonomy" id="405746"/>
    <lineage>
        <taxon>Bacteria</taxon>
        <taxon>Pseudomonadati</taxon>
        <taxon>Pseudomonadota</taxon>
        <taxon>Alphaproteobacteria</taxon>
        <taxon>Rhodobacterales</taxon>
        <taxon>Roseobacteraceae</taxon>
        <taxon>Leisingera</taxon>
    </lineage>
</organism>
<dbReference type="Proteomes" id="UP000766629">
    <property type="component" value="Unassembled WGS sequence"/>
</dbReference>
<accession>A0ABS7NL79</accession>
<reference evidence="1 2" key="1">
    <citation type="submission" date="2021-06" db="EMBL/GenBank/DDBJ databases">
        <title>50 bacteria genomes isolated from Dapeng, Shenzhen, China.</title>
        <authorList>
            <person name="Zheng W."/>
            <person name="Yu S."/>
            <person name="Huang Y."/>
        </authorList>
    </citation>
    <scope>NUCLEOTIDE SEQUENCE [LARGE SCALE GENOMIC DNA]</scope>
    <source>
        <strain evidence="1 2">DP1N14-2</strain>
    </source>
</reference>
<gene>
    <name evidence="1" type="ORF">KUV26_15790</name>
</gene>
<keyword evidence="2" id="KW-1185">Reference proteome</keyword>
<dbReference type="EMBL" id="JAHVJA010000007">
    <property type="protein sequence ID" value="MBY6140901.1"/>
    <property type="molecule type" value="Genomic_DNA"/>
</dbReference>